<reference evidence="2" key="1">
    <citation type="submission" date="2019-08" db="EMBL/GenBank/DDBJ databases">
        <authorList>
            <person name="Kucharzyk K."/>
            <person name="Murdoch R.W."/>
            <person name="Higgins S."/>
            <person name="Loffler F."/>
        </authorList>
    </citation>
    <scope>NUCLEOTIDE SEQUENCE</scope>
</reference>
<dbReference type="InterPro" id="IPR006034">
    <property type="entry name" value="Asparaginase/glutaminase-like"/>
</dbReference>
<dbReference type="InterPro" id="IPR036152">
    <property type="entry name" value="Asp/glu_Ase-like_sf"/>
</dbReference>
<organism evidence="2">
    <name type="scientific">bioreactor metagenome</name>
    <dbReference type="NCBI Taxonomy" id="1076179"/>
    <lineage>
        <taxon>unclassified sequences</taxon>
        <taxon>metagenomes</taxon>
        <taxon>ecological metagenomes</taxon>
    </lineage>
</organism>
<dbReference type="Pfam" id="PF00710">
    <property type="entry name" value="Asparaginase"/>
    <property type="match status" value="1"/>
</dbReference>
<evidence type="ECO:0000259" key="1">
    <source>
        <dbReference type="Pfam" id="PF00710"/>
    </source>
</evidence>
<feature type="domain" description="L-asparaginase N-terminal" evidence="1">
    <location>
        <begin position="3"/>
        <end position="47"/>
    </location>
</feature>
<proteinExistence type="predicted"/>
<dbReference type="SUPFAM" id="SSF53774">
    <property type="entry name" value="Glutaminase/Asparaginase"/>
    <property type="match status" value="1"/>
</dbReference>
<accession>A0A645J7N6</accession>
<dbReference type="InterPro" id="IPR037152">
    <property type="entry name" value="L-asparaginase_N_sf"/>
</dbReference>
<sequence>MAIMNDYIFSAGDLIKSNTVNPDAFESPNFGPMGMMRGGKPRFYRESLTKNTVETPFEVRKGKSYQKLKSFMHTLLHRTFHLMHY</sequence>
<dbReference type="PIRSF" id="PIRSF001220">
    <property type="entry name" value="L-ASNase_gatD"/>
    <property type="match status" value="1"/>
</dbReference>
<name>A0A645J7N6_9ZZZZ</name>
<evidence type="ECO:0000313" key="2">
    <source>
        <dbReference type="EMBL" id="MPN55503.1"/>
    </source>
</evidence>
<dbReference type="Gene3D" id="3.40.50.1170">
    <property type="entry name" value="L-asparaginase, N-terminal domain"/>
    <property type="match status" value="1"/>
</dbReference>
<dbReference type="EMBL" id="VSSQ01124858">
    <property type="protein sequence ID" value="MPN55503.1"/>
    <property type="molecule type" value="Genomic_DNA"/>
</dbReference>
<dbReference type="InterPro" id="IPR027474">
    <property type="entry name" value="L-asparaginase_N"/>
</dbReference>
<protein>
    <recommendedName>
        <fullName evidence="1">L-asparaginase N-terminal domain-containing protein</fullName>
    </recommendedName>
</protein>
<comment type="caution">
    <text evidence="2">The sequence shown here is derived from an EMBL/GenBank/DDBJ whole genome shotgun (WGS) entry which is preliminary data.</text>
</comment>
<dbReference type="PIRSF" id="PIRSF500176">
    <property type="entry name" value="L_ASNase"/>
    <property type="match status" value="1"/>
</dbReference>
<dbReference type="AlphaFoldDB" id="A0A645J7N6"/>
<gene>
    <name evidence="2" type="ORF">SDC9_203187</name>
</gene>